<dbReference type="Pfam" id="PF13411">
    <property type="entry name" value="MerR_1"/>
    <property type="match status" value="1"/>
</dbReference>
<proteinExistence type="predicted"/>
<dbReference type="PROSITE" id="PS50937">
    <property type="entry name" value="HTH_MERR_2"/>
    <property type="match status" value="1"/>
</dbReference>
<evidence type="ECO:0000313" key="7">
    <source>
        <dbReference type="Proteomes" id="UP000273145"/>
    </source>
</evidence>
<keyword evidence="1" id="KW-0805">Transcription regulation</keyword>
<protein>
    <submittedName>
        <fullName evidence="6">MerR family transcriptional regulator</fullName>
    </submittedName>
</protein>
<keyword evidence="7" id="KW-1185">Reference proteome</keyword>
<evidence type="ECO:0000256" key="3">
    <source>
        <dbReference type="ARBA" id="ARBA00023163"/>
    </source>
</evidence>
<dbReference type="AlphaFoldDB" id="A0A3S8RSK1"/>
<keyword evidence="2" id="KW-0238">DNA-binding</keyword>
<name>A0A3S8RSK1_9BACL</name>
<dbReference type="Gene3D" id="1.10.1660.10">
    <property type="match status" value="1"/>
</dbReference>
<feature type="coiled-coil region" evidence="4">
    <location>
        <begin position="95"/>
        <end position="122"/>
    </location>
</feature>
<dbReference type="SMART" id="SM00422">
    <property type="entry name" value="HTH_MERR"/>
    <property type="match status" value="1"/>
</dbReference>
<dbReference type="EMBL" id="CP034248">
    <property type="protein sequence ID" value="AZK45717.1"/>
    <property type="molecule type" value="Genomic_DNA"/>
</dbReference>
<dbReference type="Proteomes" id="UP000273145">
    <property type="component" value="Chromosome"/>
</dbReference>
<organism evidence="6 7">
    <name type="scientific">Paenibacillus lentus</name>
    <dbReference type="NCBI Taxonomy" id="1338368"/>
    <lineage>
        <taxon>Bacteria</taxon>
        <taxon>Bacillati</taxon>
        <taxon>Bacillota</taxon>
        <taxon>Bacilli</taxon>
        <taxon>Bacillales</taxon>
        <taxon>Paenibacillaceae</taxon>
        <taxon>Paenibacillus</taxon>
    </lineage>
</organism>
<dbReference type="PANTHER" id="PTHR30204">
    <property type="entry name" value="REDOX-CYCLING DRUG-SENSING TRANSCRIPTIONAL ACTIVATOR SOXR"/>
    <property type="match status" value="1"/>
</dbReference>
<gene>
    <name evidence="6" type="ORF">EIM92_05435</name>
</gene>
<dbReference type="InterPro" id="IPR047057">
    <property type="entry name" value="MerR_fam"/>
</dbReference>
<dbReference type="CDD" id="cd00592">
    <property type="entry name" value="HTH_MerR-like"/>
    <property type="match status" value="1"/>
</dbReference>
<accession>A0A3S8RSK1</accession>
<evidence type="ECO:0000313" key="6">
    <source>
        <dbReference type="EMBL" id="AZK45717.1"/>
    </source>
</evidence>
<dbReference type="InterPro" id="IPR009061">
    <property type="entry name" value="DNA-bd_dom_put_sf"/>
</dbReference>
<dbReference type="PANTHER" id="PTHR30204:SF94">
    <property type="entry name" value="HEAVY METAL-DEPENDENT TRANSCRIPTIONAL REGULATOR HI_0293-RELATED"/>
    <property type="match status" value="1"/>
</dbReference>
<dbReference type="InterPro" id="IPR000551">
    <property type="entry name" value="MerR-type_HTH_dom"/>
</dbReference>
<dbReference type="SUPFAM" id="SSF46955">
    <property type="entry name" value="Putative DNA-binding domain"/>
    <property type="match status" value="1"/>
</dbReference>
<evidence type="ECO:0000256" key="1">
    <source>
        <dbReference type="ARBA" id="ARBA00023015"/>
    </source>
</evidence>
<dbReference type="KEGG" id="plen:EIM92_05435"/>
<reference evidence="6 7" key="1">
    <citation type="submission" date="2018-11" db="EMBL/GenBank/DDBJ databases">
        <title>Genome sequencing of Paenibacillus lentus DSM25539(T).</title>
        <authorList>
            <person name="Kook J.-K."/>
            <person name="Park S.-N."/>
            <person name="Lim Y.K."/>
        </authorList>
    </citation>
    <scope>NUCLEOTIDE SEQUENCE [LARGE SCALE GENOMIC DNA]</scope>
    <source>
        <strain evidence="6 7">DSM 25539</strain>
    </source>
</reference>
<dbReference type="GO" id="GO:0003677">
    <property type="term" value="F:DNA binding"/>
    <property type="evidence" value="ECO:0007669"/>
    <property type="project" value="UniProtKB-KW"/>
</dbReference>
<dbReference type="PROSITE" id="PS00552">
    <property type="entry name" value="HTH_MERR_1"/>
    <property type="match status" value="1"/>
</dbReference>
<dbReference type="OrthoDB" id="9811174at2"/>
<dbReference type="RefSeq" id="WP_125081815.1">
    <property type="nucleotide sequence ID" value="NZ_CP034248.1"/>
</dbReference>
<evidence type="ECO:0000259" key="5">
    <source>
        <dbReference type="PROSITE" id="PS50937"/>
    </source>
</evidence>
<dbReference type="GO" id="GO:0003700">
    <property type="term" value="F:DNA-binding transcription factor activity"/>
    <property type="evidence" value="ECO:0007669"/>
    <property type="project" value="InterPro"/>
</dbReference>
<feature type="domain" description="HTH merR-type" evidence="5">
    <location>
        <begin position="2"/>
        <end position="71"/>
    </location>
</feature>
<keyword evidence="4" id="KW-0175">Coiled coil</keyword>
<keyword evidence="3" id="KW-0804">Transcription</keyword>
<evidence type="ECO:0000256" key="2">
    <source>
        <dbReference type="ARBA" id="ARBA00023125"/>
    </source>
</evidence>
<sequence length="268" mass="31662">MKYSIGEFASMVGVTTDTLRLYERHDIIRPLKNNQNNYRFFHDLDVRDLLMSRFYRSMQIPLHEVASLMKEASSDEIMDKIGEARYQLELEIKRSTMLLHKMNEIQEELEQAKKSMYQCQIRRLPGRFRIKQTHKNDLLKREELKCVVQDWMEKLPYTYYSFKMENQDQAIGHDVTDYSWGLTLLEEDSVRLNAVMNDSVEYLPPTTCVSAVIVISQEEFISCDSFQFMLDYMEEHGYSIAGDITGKILLTEKMADHSRTYLEIYIPI</sequence>
<evidence type="ECO:0000256" key="4">
    <source>
        <dbReference type="SAM" id="Coils"/>
    </source>
</evidence>